<dbReference type="EMBL" id="UZAF01017804">
    <property type="protein sequence ID" value="VDO45133.1"/>
    <property type="molecule type" value="Genomic_DNA"/>
</dbReference>
<feature type="transmembrane region" description="Helical" evidence="1">
    <location>
        <begin position="72"/>
        <end position="101"/>
    </location>
</feature>
<sequence>MDIFYFNIPWIIDQEDYNCSSRTLTEWQSRGYVDSGQGVYFAVTGVVFVVLNVMGLIGMVKGKLLSTPCYCLMFFNGIIDIMDIIAGSLIPAYFFFTGAVFCSSEALERFSGYFAWCVWAGASLNCMVLALNRVIEMIPSASALRFLFKGKLLYLWMVLIVTYMVLSPFLNRPHSFSTVASAYISSPMITDDADKEAAYFNTLLLPIHNVSVVIVIFTLYTILCVYVFQMRRIAKRGTYKLQLQLFIQVLMICSTTTMTALLYSAMIFITVSRNVAIAANVLWQLSHEESILKKEIQILNTMGGHDESFHKKLSGSTTLRDTPATSPQYHCRSGDIRSLFYPLCIRESECAGMRGSHELFNNHYDSASVRFNDIYHGLWAGATFNCIVLALNRVVEMIPFANGLRFLFKGKTLLLWITVSVAYMVVLPFVNRSHPYNTVAAAYIPSPVITDDEEKETAQYATLMVPIHNITFVFVLLSLYTILCVHIIRMPRAAKGRNYKVQVQIFVQVLLICSTTAIAATLHVFMIFFTVSRNAVITACVSWQLSHGLHGIIYLSFNRDIRYEVMKMFTIKKCRCSTRTVSISTGARTEMTEPKFWLQKF</sequence>
<evidence type="ECO:0000313" key="2">
    <source>
        <dbReference type="EMBL" id="VDO45133.1"/>
    </source>
</evidence>
<keyword evidence="1" id="KW-0812">Transmembrane</keyword>
<feature type="transmembrane region" description="Helical" evidence="1">
    <location>
        <begin position="509"/>
        <end position="529"/>
    </location>
</feature>
<feature type="transmembrane region" description="Helical" evidence="1">
    <location>
        <begin position="207"/>
        <end position="228"/>
    </location>
</feature>
<dbReference type="STRING" id="6290.A0A158QPA5"/>
<dbReference type="OrthoDB" id="5873245at2759"/>
<organism evidence="4">
    <name type="scientific">Haemonchus placei</name>
    <name type="common">Barber's pole worm</name>
    <dbReference type="NCBI Taxonomy" id="6290"/>
    <lineage>
        <taxon>Eukaryota</taxon>
        <taxon>Metazoa</taxon>
        <taxon>Ecdysozoa</taxon>
        <taxon>Nematoda</taxon>
        <taxon>Chromadorea</taxon>
        <taxon>Rhabditida</taxon>
        <taxon>Rhabditina</taxon>
        <taxon>Rhabditomorpha</taxon>
        <taxon>Strongyloidea</taxon>
        <taxon>Trichostrongylidae</taxon>
        <taxon>Haemonchus</taxon>
    </lineage>
</organism>
<keyword evidence="1" id="KW-0472">Membrane</keyword>
<keyword evidence="3" id="KW-1185">Reference proteome</keyword>
<dbReference type="InterPro" id="IPR019425">
    <property type="entry name" value="7TM_GPCR_serpentine_rcpt_Srt"/>
</dbReference>
<evidence type="ECO:0000313" key="4">
    <source>
        <dbReference type="WBParaSite" id="HPLM_0001224901-mRNA-1"/>
    </source>
</evidence>
<proteinExistence type="predicted"/>
<dbReference type="AlphaFoldDB" id="A0A158QPA5"/>
<name>A0A158QPA5_HAEPC</name>
<feature type="transmembrane region" description="Helical" evidence="1">
    <location>
        <begin position="39"/>
        <end position="60"/>
    </location>
</feature>
<accession>A0A158QPA5</accession>
<dbReference type="PANTHER" id="PTHR23021:SF28">
    <property type="entry name" value="SERPENTINE RECEPTOR, CLASS T-RELATED"/>
    <property type="match status" value="1"/>
</dbReference>
<reference evidence="4" key="1">
    <citation type="submission" date="2016-04" db="UniProtKB">
        <authorList>
            <consortium name="WormBaseParasite"/>
        </authorList>
    </citation>
    <scope>IDENTIFICATION</scope>
</reference>
<feature type="transmembrane region" description="Helical" evidence="1">
    <location>
        <begin position="470"/>
        <end position="488"/>
    </location>
</feature>
<dbReference type="Pfam" id="PF10321">
    <property type="entry name" value="7TM_GPCR_Srt"/>
    <property type="match status" value="2"/>
</dbReference>
<protein>
    <submittedName>
        <fullName evidence="4">G_PROTEIN_RECEP_F1_2 domain-containing protein</fullName>
    </submittedName>
</protein>
<dbReference type="WBParaSite" id="HPLM_0001224901-mRNA-1">
    <property type="protein sequence ID" value="HPLM_0001224901-mRNA-1"/>
    <property type="gene ID" value="HPLM_0001224901"/>
</dbReference>
<feature type="transmembrane region" description="Helical" evidence="1">
    <location>
        <begin position="374"/>
        <end position="392"/>
    </location>
</feature>
<evidence type="ECO:0000256" key="1">
    <source>
        <dbReference type="SAM" id="Phobius"/>
    </source>
</evidence>
<keyword evidence="1" id="KW-1133">Transmembrane helix</keyword>
<feature type="transmembrane region" description="Helical" evidence="1">
    <location>
        <begin position="249"/>
        <end position="271"/>
    </location>
</feature>
<feature type="transmembrane region" description="Helical" evidence="1">
    <location>
        <begin position="113"/>
        <end position="131"/>
    </location>
</feature>
<dbReference type="OMA" id="YYNLNQP"/>
<gene>
    <name evidence="2" type="ORF">HPLM_LOCUS12241</name>
</gene>
<feature type="transmembrane region" description="Helical" evidence="1">
    <location>
        <begin position="535"/>
        <end position="557"/>
    </location>
</feature>
<reference evidence="2 3" key="2">
    <citation type="submission" date="2018-11" db="EMBL/GenBank/DDBJ databases">
        <authorList>
            <consortium name="Pathogen Informatics"/>
        </authorList>
    </citation>
    <scope>NUCLEOTIDE SEQUENCE [LARGE SCALE GENOMIC DNA]</scope>
    <source>
        <strain evidence="2 3">MHpl1</strain>
    </source>
</reference>
<dbReference type="SUPFAM" id="SSF81321">
    <property type="entry name" value="Family A G protein-coupled receptor-like"/>
    <property type="match status" value="2"/>
</dbReference>
<feature type="transmembrane region" description="Helical" evidence="1">
    <location>
        <begin position="413"/>
        <end position="430"/>
    </location>
</feature>
<feature type="transmembrane region" description="Helical" evidence="1">
    <location>
        <begin position="152"/>
        <end position="170"/>
    </location>
</feature>
<evidence type="ECO:0000313" key="3">
    <source>
        <dbReference type="Proteomes" id="UP000268014"/>
    </source>
</evidence>
<dbReference type="PANTHER" id="PTHR23021">
    <property type="entry name" value="SERPENTINE RECEPTOR, CLASS T"/>
    <property type="match status" value="1"/>
</dbReference>
<dbReference type="Proteomes" id="UP000268014">
    <property type="component" value="Unassembled WGS sequence"/>
</dbReference>